<name>A0A0D1DB88_9RHOB</name>
<dbReference type="AlphaFoldDB" id="A0A0D1DB88"/>
<evidence type="ECO:0000259" key="2">
    <source>
        <dbReference type="Pfam" id="PF00144"/>
    </source>
</evidence>
<evidence type="ECO:0000313" key="4">
    <source>
        <dbReference type="Proteomes" id="UP000032232"/>
    </source>
</evidence>
<proteinExistence type="predicted"/>
<feature type="domain" description="Beta-lactamase-related" evidence="2">
    <location>
        <begin position="32"/>
        <end position="310"/>
    </location>
</feature>
<dbReference type="InterPro" id="IPR012338">
    <property type="entry name" value="Beta-lactam/transpept-like"/>
</dbReference>
<dbReference type="PANTHER" id="PTHR43283">
    <property type="entry name" value="BETA-LACTAMASE-RELATED"/>
    <property type="match status" value="1"/>
</dbReference>
<dbReference type="EMBL" id="JYFE01000020">
    <property type="protein sequence ID" value="KIT17218.1"/>
    <property type="molecule type" value="Genomic_DNA"/>
</dbReference>
<evidence type="ECO:0000313" key="3">
    <source>
        <dbReference type="EMBL" id="KIT17218.1"/>
    </source>
</evidence>
<keyword evidence="3" id="KW-0378">Hydrolase</keyword>
<sequence>MRFLPLALAAALLAFAVYAALRPDPVVAAVDEVRRANAIAGAVVAFGDPSGPPTLVTLGEADPRRGIAMAPDARFRIASLTKPIAAAAALRAARDGALDLDAPLPGLPVPFDPRAAAITPRMLMAHRGGLGAEGFDPMFEPARLGLPEDTPCDATALHLWSTAPLLHAPDTEKAYSNVGMCLLAVATEGATGLSLSDLLAREAEVTLGGPATPLWARTDAGWEERLDFPEAFRRLGAAGGGTADAAALWSFAARPHPVQAQSWEGEDRYAQGWRVWPGPDGAALTHWGGISTDLFTLMVVLPDGEPVVALFNGGVEDLDGTFRTLFAAICSAREQTCG</sequence>
<dbReference type="GO" id="GO:0016787">
    <property type="term" value="F:hydrolase activity"/>
    <property type="evidence" value="ECO:0007669"/>
    <property type="project" value="UniProtKB-KW"/>
</dbReference>
<accession>A0A0D1DB88</accession>
<dbReference type="RefSeq" id="WP_052500778.1">
    <property type="nucleotide sequence ID" value="NZ_FZPF01000007.1"/>
</dbReference>
<dbReference type="InterPro" id="IPR050789">
    <property type="entry name" value="Diverse_Enzym_Activities"/>
</dbReference>
<protein>
    <submittedName>
        <fullName evidence="3">EstB_1 protein</fullName>
        <ecNumber evidence="3">3.1.1.-</ecNumber>
    </submittedName>
</protein>
<feature type="signal peptide" evidence="1">
    <location>
        <begin position="1"/>
        <end position="19"/>
    </location>
</feature>
<keyword evidence="4" id="KW-1185">Reference proteome</keyword>
<dbReference type="Gene3D" id="3.40.710.10">
    <property type="entry name" value="DD-peptidase/beta-lactamase superfamily"/>
    <property type="match status" value="1"/>
</dbReference>
<dbReference type="PATRIC" id="fig|935700.4.peg.992"/>
<gene>
    <name evidence="3" type="primary">estB_1</name>
    <name evidence="3" type="ORF">jaqu_09490</name>
</gene>
<dbReference type="STRING" id="935700.jaqu_09490"/>
<dbReference type="InterPro" id="IPR001466">
    <property type="entry name" value="Beta-lactam-related"/>
</dbReference>
<dbReference type="EC" id="3.1.1.-" evidence="3"/>
<dbReference type="SUPFAM" id="SSF56601">
    <property type="entry name" value="beta-lactamase/transpeptidase-like"/>
    <property type="match status" value="1"/>
</dbReference>
<organism evidence="3 4">
    <name type="scientific">Jannaschia aquimarina</name>
    <dbReference type="NCBI Taxonomy" id="935700"/>
    <lineage>
        <taxon>Bacteria</taxon>
        <taxon>Pseudomonadati</taxon>
        <taxon>Pseudomonadota</taxon>
        <taxon>Alphaproteobacteria</taxon>
        <taxon>Rhodobacterales</taxon>
        <taxon>Roseobacteraceae</taxon>
        <taxon>Jannaschia</taxon>
    </lineage>
</organism>
<dbReference type="OrthoDB" id="5377981at2"/>
<comment type="caution">
    <text evidence="3">The sequence shown here is derived from an EMBL/GenBank/DDBJ whole genome shotgun (WGS) entry which is preliminary data.</text>
</comment>
<dbReference type="Pfam" id="PF00144">
    <property type="entry name" value="Beta-lactamase"/>
    <property type="match status" value="1"/>
</dbReference>
<feature type="chain" id="PRO_5002229043" evidence="1">
    <location>
        <begin position="20"/>
        <end position="338"/>
    </location>
</feature>
<dbReference type="Proteomes" id="UP000032232">
    <property type="component" value="Unassembled WGS sequence"/>
</dbReference>
<keyword evidence="1" id="KW-0732">Signal</keyword>
<evidence type="ECO:0000256" key="1">
    <source>
        <dbReference type="SAM" id="SignalP"/>
    </source>
</evidence>
<reference evidence="3 4" key="1">
    <citation type="submission" date="2015-02" db="EMBL/GenBank/DDBJ databases">
        <title>Genome Sequence of Jannaschia aquimarina DSM28248, a member of the Roseobacter clade.</title>
        <authorList>
            <person name="Voget S."/>
            <person name="Daniel R."/>
        </authorList>
    </citation>
    <scope>NUCLEOTIDE SEQUENCE [LARGE SCALE GENOMIC DNA]</scope>
    <source>
        <strain evidence="3 4">GSW-M26</strain>
    </source>
</reference>